<evidence type="ECO:0000256" key="3">
    <source>
        <dbReference type="ARBA" id="ARBA00022475"/>
    </source>
</evidence>
<evidence type="ECO:0000256" key="11">
    <source>
        <dbReference type="SAM" id="Phobius"/>
    </source>
</evidence>
<dbReference type="SUPFAM" id="SSF103473">
    <property type="entry name" value="MFS general substrate transporter"/>
    <property type="match status" value="1"/>
</dbReference>
<keyword evidence="4" id="KW-0997">Cell inner membrane</keyword>
<comment type="subcellular location">
    <subcellularLocation>
        <location evidence="1">Cell inner membrane</location>
        <topology evidence="1">Multi-pass membrane protein</topology>
    </subcellularLocation>
    <subcellularLocation>
        <location evidence="10">Membrane</location>
        <topology evidence="10">Multi-pass membrane protein</topology>
    </subcellularLocation>
</comment>
<organism evidence="12 13">
    <name type="scientific">Salmonella enterica</name>
    <name type="common">Salmonella choleraesuis</name>
    <dbReference type="NCBI Taxonomy" id="28901"/>
    <lineage>
        <taxon>Bacteria</taxon>
        <taxon>Pseudomonadati</taxon>
        <taxon>Pseudomonadota</taxon>
        <taxon>Gammaproteobacteria</taxon>
        <taxon>Enterobacterales</taxon>
        <taxon>Enterobacteriaceae</taxon>
        <taxon>Salmonella</taxon>
    </lineage>
</organism>
<keyword evidence="2 10" id="KW-0813">Transport</keyword>
<dbReference type="GO" id="GO:0015031">
    <property type="term" value="P:protein transport"/>
    <property type="evidence" value="ECO:0007669"/>
    <property type="project" value="UniProtKB-KW"/>
</dbReference>
<evidence type="ECO:0000256" key="5">
    <source>
        <dbReference type="ARBA" id="ARBA00022692"/>
    </source>
</evidence>
<dbReference type="PANTHER" id="PTHR23517">
    <property type="entry name" value="RESISTANCE PROTEIN MDTM, PUTATIVE-RELATED-RELATED"/>
    <property type="match status" value="1"/>
</dbReference>
<evidence type="ECO:0000256" key="2">
    <source>
        <dbReference type="ARBA" id="ARBA00022448"/>
    </source>
</evidence>
<dbReference type="Pfam" id="PF00854">
    <property type="entry name" value="PTR2"/>
    <property type="match status" value="1"/>
</dbReference>
<keyword evidence="7" id="KW-0653">Protein transport</keyword>
<dbReference type="InterPro" id="IPR000109">
    <property type="entry name" value="POT_fam"/>
</dbReference>
<dbReference type="Proteomes" id="UP000254463">
    <property type="component" value="Unassembled WGS sequence"/>
</dbReference>
<sequence>MNKQASQPRAIYYVVALQIWEYFSFYGMRALLILYLTNQLKYDDNHAYELFSAYCSLVYVTPILGGYLADKVLGNRMAVMLGAFLMAIGHLVLGASEIAPTFLYLSLAIIVCGYGLFKSNISCLLGELYQPEDPRRDGGFSLLYAAGNIGSIVAPIACGYVQEEYSWAMGFALAAIGMLAGLVIFLCGNRHFTHTTGVNKAVLCARNYLLPNWGWLLILLVAAPLLITVLFWKEWSVYALIVATAIGLVVLAKILSSGANGQTAQRTGADCHPDPVQYAVLGVCPAGRQFYQPVYRPLCEPRYSGLFRSYRHVPVGERLCRDAVWGRPGLAG</sequence>
<feature type="transmembrane region" description="Helical" evidence="11">
    <location>
        <begin position="142"/>
        <end position="162"/>
    </location>
</feature>
<accession>A0A7D8EMX5</accession>
<comment type="similarity">
    <text evidence="10">Belongs to the major facilitator superfamily. Proton-dependent oligopeptide transporter (POT/PTR) (TC 2.A.17) family.</text>
</comment>
<keyword evidence="8 11" id="KW-1133">Transmembrane helix</keyword>
<feature type="transmembrane region" description="Helical" evidence="11">
    <location>
        <begin position="168"/>
        <end position="188"/>
    </location>
</feature>
<evidence type="ECO:0000256" key="10">
    <source>
        <dbReference type="RuleBase" id="RU003755"/>
    </source>
</evidence>
<keyword evidence="3" id="KW-1003">Cell membrane</keyword>
<dbReference type="NCBIfam" id="TIGR00924">
    <property type="entry name" value="yjdL_sub1_fam"/>
    <property type="match status" value="1"/>
</dbReference>
<feature type="transmembrane region" description="Helical" evidence="11">
    <location>
        <begin position="102"/>
        <end position="121"/>
    </location>
</feature>
<feature type="transmembrane region" description="Helical" evidence="11">
    <location>
        <begin position="48"/>
        <end position="69"/>
    </location>
</feature>
<dbReference type="PROSITE" id="PS01022">
    <property type="entry name" value="PTR2_1"/>
    <property type="match status" value="1"/>
</dbReference>
<dbReference type="GO" id="GO:0006857">
    <property type="term" value="P:oligopeptide transport"/>
    <property type="evidence" value="ECO:0007669"/>
    <property type="project" value="InterPro"/>
</dbReference>
<dbReference type="GO" id="GO:1904680">
    <property type="term" value="F:peptide transmembrane transporter activity"/>
    <property type="evidence" value="ECO:0007669"/>
    <property type="project" value="InterPro"/>
</dbReference>
<dbReference type="AlphaFoldDB" id="A0A7D8EMX5"/>
<keyword evidence="9 11" id="KW-0472">Membrane</keyword>
<evidence type="ECO:0000256" key="7">
    <source>
        <dbReference type="ARBA" id="ARBA00022927"/>
    </source>
</evidence>
<protein>
    <submittedName>
        <fullName evidence="12">POT family transport protein</fullName>
    </submittedName>
</protein>
<keyword evidence="5 10" id="KW-0812">Transmembrane</keyword>
<evidence type="ECO:0000313" key="13">
    <source>
        <dbReference type="Proteomes" id="UP000254463"/>
    </source>
</evidence>
<dbReference type="InterPro" id="IPR005279">
    <property type="entry name" value="Dipep/tripep_permease"/>
</dbReference>
<proteinExistence type="inferred from homology"/>
<dbReference type="EMBL" id="UGWV01000002">
    <property type="protein sequence ID" value="SUF96560.1"/>
    <property type="molecule type" value="Genomic_DNA"/>
</dbReference>
<dbReference type="PROSITE" id="PS01023">
    <property type="entry name" value="PTR2_2"/>
    <property type="match status" value="1"/>
</dbReference>
<feature type="transmembrane region" description="Helical" evidence="11">
    <location>
        <begin position="78"/>
        <end position="96"/>
    </location>
</feature>
<dbReference type="PANTHER" id="PTHR23517:SF15">
    <property type="entry name" value="PROTON-DEPENDENT OLIGOPEPTIDE FAMILY TRANSPORT PROTEIN"/>
    <property type="match status" value="1"/>
</dbReference>
<feature type="transmembrane region" description="Helical" evidence="11">
    <location>
        <begin position="12"/>
        <end position="36"/>
    </location>
</feature>
<reference evidence="12 13" key="1">
    <citation type="submission" date="2018-06" db="EMBL/GenBank/DDBJ databases">
        <authorList>
            <consortium name="Pathogen Informatics"/>
            <person name="Doyle S."/>
        </authorList>
    </citation>
    <scope>NUCLEOTIDE SEQUENCE [LARGE SCALE GENOMIC DNA]</scope>
    <source>
        <strain evidence="12 13">NCTC6385</strain>
    </source>
</reference>
<dbReference type="InterPro" id="IPR036259">
    <property type="entry name" value="MFS_trans_sf"/>
</dbReference>
<evidence type="ECO:0000256" key="9">
    <source>
        <dbReference type="ARBA" id="ARBA00023136"/>
    </source>
</evidence>
<evidence type="ECO:0000313" key="12">
    <source>
        <dbReference type="EMBL" id="SUF96560.1"/>
    </source>
</evidence>
<dbReference type="InterPro" id="IPR018456">
    <property type="entry name" value="PTR2_symporter_CS"/>
</dbReference>
<evidence type="ECO:0000256" key="1">
    <source>
        <dbReference type="ARBA" id="ARBA00004429"/>
    </source>
</evidence>
<evidence type="ECO:0000256" key="8">
    <source>
        <dbReference type="ARBA" id="ARBA00022989"/>
    </source>
</evidence>
<feature type="transmembrane region" description="Helical" evidence="11">
    <location>
        <begin position="209"/>
        <end position="231"/>
    </location>
</feature>
<evidence type="ECO:0000256" key="4">
    <source>
        <dbReference type="ARBA" id="ARBA00022519"/>
    </source>
</evidence>
<evidence type="ECO:0000256" key="6">
    <source>
        <dbReference type="ARBA" id="ARBA00022856"/>
    </source>
</evidence>
<dbReference type="GO" id="GO:0005886">
    <property type="term" value="C:plasma membrane"/>
    <property type="evidence" value="ECO:0007669"/>
    <property type="project" value="UniProtKB-SubCell"/>
</dbReference>
<name>A0A7D8EMX5_SALER</name>
<feature type="transmembrane region" description="Helical" evidence="11">
    <location>
        <begin position="237"/>
        <end position="256"/>
    </location>
</feature>
<dbReference type="InterPro" id="IPR050171">
    <property type="entry name" value="MFS_Transporters"/>
</dbReference>
<dbReference type="CDD" id="cd17346">
    <property type="entry name" value="MFS_DtpA_like"/>
    <property type="match status" value="1"/>
</dbReference>
<gene>
    <name evidence="12" type="primary">ybgH_1</name>
    <name evidence="12" type="ORF">NCTC6385_03562</name>
</gene>
<dbReference type="Gene3D" id="1.20.1250.20">
    <property type="entry name" value="MFS general substrate transporter like domains"/>
    <property type="match status" value="1"/>
</dbReference>
<keyword evidence="6" id="KW-0571">Peptide transport</keyword>